<dbReference type="Pfam" id="PF00474">
    <property type="entry name" value="SSF"/>
    <property type="match status" value="1"/>
</dbReference>
<keyword evidence="10" id="KW-0739">Sodium transport</keyword>
<sequence length="494" mass="53635">MPKMANFSWLDYTIFGAYLLASVAIGLFSARGQETMKDYFLAGQKVNRFVVAMTIMAALFSGVSYLAGPAEVYKNGIAFSLVMLSFFIATPFTAIYLLPFFYNSRYFTAYHFFQDRFSLSVRLLASGLFILRVSLWLAAATYAPALALEKVTGLPLWFTIMCTGMVTTVYTVFGGMKAVIWTDVMQLAVLFGGQLVIVLLAASKIPGGFAGVWETAGADGKLNISFSFDPSVHATFWATIIGGAFLSLVQMATDQVSVQRYLTAGSLRDAQRSLWIKLWMMLPVLVLFYGTGLVLYAFYKFQGDPLSAGHIQKEDQILPYFVVTQLPSGLAGVLIAAIFAASMSTVSAGINSLTSATLCDFYQTLSKPESLTEKLLLAKSRWYTLFYGVLVTGLAFFISTMKSNLVQSVNTIIALVGGPMVGLFLLGIFTKKANARGAIIGCVVGFVALLGINLFAAKQVNFLWHTMIGTIITMVVGLLTSGRSASPSVPHRSP</sequence>
<dbReference type="InterPro" id="IPR001734">
    <property type="entry name" value="Na/solute_symporter"/>
</dbReference>
<feature type="transmembrane region" description="Helical" evidence="12">
    <location>
        <begin position="318"/>
        <end position="341"/>
    </location>
</feature>
<feature type="transmembrane region" description="Helical" evidence="12">
    <location>
        <begin position="437"/>
        <end position="456"/>
    </location>
</feature>
<feature type="transmembrane region" description="Helical" evidence="12">
    <location>
        <begin position="154"/>
        <end position="173"/>
    </location>
</feature>
<dbReference type="EMBL" id="QNRR01000010">
    <property type="protein sequence ID" value="RBP38998.1"/>
    <property type="molecule type" value="Genomic_DNA"/>
</dbReference>
<evidence type="ECO:0000313" key="13">
    <source>
        <dbReference type="EMBL" id="RBP38998.1"/>
    </source>
</evidence>
<keyword evidence="5 12" id="KW-0812">Transmembrane</keyword>
<feature type="transmembrane region" description="Helical" evidence="12">
    <location>
        <begin position="462"/>
        <end position="482"/>
    </location>
</feature>
<evidence type="ECO:0000256" key="9">
    <source>
        <dbReference type="ARBA" id="ARBA00023136"/>
    </source>
</evidence>
<evidence type="ECO:0000256" key="12">
    <source>
        <dbReference type="SAM" id="Phobius"/>
    </source>
</evidence>
<keyword evidence="4" id="KW-1003">Cell membrane</keyword>
<keyword evidence="6 12" id="KW-1133">Transmembrane helix</keyword>
<protein>
    <submittedName>
        <fullName evidence="13">Sodium-coupled monocarboxylate transporter 8/12</fullName>
    </submittedName>
</protein>
<feature type="transmembrane region" description="Helical" evidence="12">
    <location>
        <begin position="274"/>
        <end position="298"/>
    </location>
</feature>
<evidence type="ECO:0000256" key="6">
    <source>
        <dbReference type="ARBA" id="ARBA00022989"/>
    </source>
</evidence>
<name>A0A366HB62_9BACT</name>
<dbReference type="GO" id="GO:0006814">
    <property type="term" value="P:sodium ion transport"/>
    <property type="evidence" value="ECO:0007669"/>
    <property type="project" value="UniProtKB-KW"/>
</dbReference>
<dbReference type="InterPro" id="IPR038377">
    <property type="entry name" value="Na/Glc_symporter_sf"/>
</dbReference>
<feature type="transmembrane region" description="Helical" evidence="12">
    <location>
        <begin position="234"/>
        <end position="253"/>
    </location>
</feature>
<evidence type="ECO:0000256" key="8">
    <source>
        <dbReference type="ARBA" id="ARBA00023065"/>
    </source>
</evidence>
<evidence type="ECO:0000256" key="1">
    <source>
        <dbReference type="ARBA" id="ARBA00004651"/>
    </source>
</evidence>
<dbReference type="PANTHER" id="PTHR42985:SF40">
    <property type="entry name" value="LD47995P-RELATED"/>
    <property type="match status" value="1"/>
</dbReference>
<feature type="transmembrane region" description="Helical" evidence="12">
    <location>
        <begin position="382"/>
        <end position="400"/>
    </location>
</feature>
<reference evidence="13 14" key="1">
    <citation type="submission" date="2018-06" db="EMBL/GenBank/DDBJ databases">
        <title>Genomic Encyclopedia of Type Strains, Phase IV (KMG-IV): sequencing the most valuable type-strain genomes for metagenomic binning, comparative biology and taxonomic classification.</title>
        <authorList>
            <person name="Goeker M."/>
        </authorList>
    </citation>
    <scope>NUCLEOTIDE SEQUENCE [LARGE SCALE GENOMIC DNA]</scope>
    <source>
        <strain evidence="13 14">DSM 25532</strain>
    </source>
</reference>
<comment type="subcellular location">
    <subcellularLocation>
        <location evidence="1">Cell membrane</location>
        <topology evidence="1">Multi-pass membrane protein</topology>
    </subcellularLocation>
</comment>
<dbReference type="PANTHER" id="PTHR42985">
    <property type="entry name" value="SODIUM-COUPLED MONOCARBOXYLATE TRANSPORTER"/>
    <property type="match status" value="1"/>
</dbReference>
<keyword evidence="14" id="KW-1185">Reference proteome</keyword>
<dbReference type="InterPro" id="IPR051163">
    <property type="entry name" value="Sodium:Solute_Symporter_SSF"/>
</dbReference>
<keyword evidence="7" id="KW-0915">Sodium</keyword>
<evidence type="ECO:0000256" key="2">
    <source>
        <dbReference type="ARBA" id="ARBA00006434"/>
    </source>
</evidence>
<gene>
    <name evidence="13" type="ORF">DES53_11021</name>
</gene>
<feature type="transmembrane region" description="Helical" evidence="12">
    <location>
        <begin position="123"/>
        <end position="142"/>
    </location>
</feature>
<feature type="transmembrane region" description="Helical" evidence="12">
    <location>
        <begin position="185"/>
        <end position="203"/>
    </location>
</feature>
<dbReference type="Gene3D" id="1.20.1730.10">
    <property type="entry name" value="Sodium/glucose cotransporter"/>
    <property type="match status" value="1"/>
</dbReference>
<dbReference type="PROSITE" id="PS50283">
    <property type="entry name" value="NA_SOLUT_SYMP_3"/>
    <property type="match status" value="1"/>
</dbReference>
<evidence type="ECO:0000256" key="10">
    <source>
        <dbReference type="ARBA" id="ARBA00023201"/>
    </source>
</evidence>
<dbReference type="NCBIfam" id="TIGR00813">
    <property type="entry name" value="sss"/>
    <property type="match status" value="1"/>
</dbReference>
<keyword evidence="8" id="KW-0406">Ion transport</keyword>
<comment type="caution">
    <text evidence="13">The sequence shown here is derived from an EMBL/GenBank/DDBJ whole genome shotgun (WGS) entry which is preliminary data.</text>
</comment>
<evidence type="ECO:0000313" key="14">
    <source>
        <dbReference type="Proteomes" id="UP000253426"/>
    </source>
</evidence>
<evidence type="ECO:0000256" key="4">
    <source>
        <dbReference type="ARBA" id="ARBA00022475"/>
    </source>
</evidence>
<dbReference type="AlphaFoldDB" id="A0A366HB62"/>
<organism evidence="13 14">
    <name type="scientific">Roseimicrobium gellanilyticum</name>
    <dbReference type="NCBI Taxonomy" id="748857"/>
    <lineage>
        <taxon>Bacteria</taxon>
        <taxon>Pseudomonadati</taxon>
        <taxon>Verrucomicrobiota</taxon>
        <taxon>Verrucomicrobiia</taxon>
        <taxon>Verrucomicrobiales</taxon>
        <taxon>Verrucomicrobiaceae</taxon>
        <taxon>Roseimicrobium</taxon>
    </lineage>
</organism>
<dbReference type="Proteomes" id="UP000253426">
    <property type="component" value="Unassembled WGS sequence"/>
</dbReference>
<evidence type="ECO:0000256" key="3">
    <source>
        <dbReference type="ARBA" id="ARBA00022448"/>
    </source>
</evidence>
<evidence type="ECO:0000256" key="5">
    <source>
        <dbReference type="ARBA" id="ARBA00022692"/>
    </source>
</evidence>
<feature type="transmembrane region" description="Helical" evidence="12">
    <location>
        <begin position="79"/>
        <end position="102"/>
    </location>
</feature>
<feature type="transmembrane region" description="Helical" evidence="12">
    <location>
        <begin position="49"/>
        <end position="67"/>
    </location>
</feature>
<accession>A0A366HB62</accession>
<comment type="similarity">
    <text evidence="2 11">Belongs to the sodium:solute symporter (SSF) (TC 2.A.21) family.</text>
</comment>
<feature type="transmembrane region" description="Helical" evidence="12">
    <location>
        <begin position="412"/>
        <end position="430"/>
    </location>
</feature>
<proteinExistence type="inferred from homology"/>
<keyword evidence="9 12" id="KW-0472">Membrane</keyword>
<dbReference type="GO" id="GO:0015293">
    <property type="term" value="F:symporter activity"/>
    <property type="evidence" value="ECO:0007669"/>
    <property type="project" value="TreeGrafter"/>
</dbReference>
<evidence type="ECO:0000256" key="7">
    <source>
        <dbReference type="ARBA" id="ARBA00023053"/>
    </source>
</evidence>
<keyword evidence="3" id="KW-0813">Transport</keyword>
<feature type="transmembrane region" description="Helical" evidence="12">
    <location>
        <begin position="12"/>
        <end position="28"/>
    </location>
</feature>
<evidence type="ECO:0000256" key="11">
    <source>
        <dbReference type="RuleBase" id="RU362091"/>
    </source>
</evidence>
<dbReference type="GO" id="GO:0005886">
    <property type="term" value="C:plasma membrane"/>
    <property type="evidence" value="ECO:0007669"/>
    <property type="project" value="UniProtKB-SubCell"/>
</dbReference>